<dbReference type="CDD" id="cd01098">
    <property type="entry name" value="PAN_AP_plant"/>
    <property type="match status" value="1"/>
</dbReference>
<dbReference type="Gene3D" id="1.10.510.10">
    <property type="entry name" value="Transferase(Phosphotransferase) domain 1"/>
    <property type="match status" value="1"/>
</dbReference>
<keyword evidence="3" id="KW-0245">EGF-like domain</keyword>
<dbReference type="GO" id="GO:0016020">
    <property type="term" value="C:membrane"/>
    <property type="evidence" value="ECO:0007669"/>
    <property type="project" value="UniProtKB-SubCell"/>
</dbReference>
<keyword evidence="8 14" id="KW-0067">ATP-binding</keyword>
<dbReference type="Proteomes" id="UP000019116">
    <property type="component" value="Chromosome 2B"/>
</dbReference>
<dbReference type="InterPro" id="IPR001480">
    <property type="entry name" value="Bulb-type_lectin_dom"/>
</dbReference>
<dbReference type="Pfam" id="PF08276">
    <property type="entry name" value="PAN_2"/>
    <property type="match status" value="1"/>
</dbReference>
<feature type="chain" id="PRO_5043172517" description="Receptor-like serine/threonine-protein kinase" evidence="17">
    <location>
        <begin position="28"/>
        <end position="837"/>
    </location>
</feature>
<dbReference type="CDD" id="cd00028">
    <property type="entry name" value="B_lectin"/>
    <property type="match status" value="1"/>
</dbReference>
<dbReference type="Pfam" id="PF00069">
    <property type="entry name" value="Pkinase"/>
    <property type="match status" value="1"/>
</dbReference>
<dbReference type="FunFam" id="2.90.10.10:FF:000005">
    <property type="entry name" value="G-type lectin S-receptor-like serine/threonine-protein kinase"/>
    <property type="match status" value="1"/>
</dbReference>
<keyword evidence="16" id="KW-1133">Transmembrane helix</keyword>
<keyword evidence="10" id="KW-0675">Receptor</keyword>
<dbReference type="InterPro" id="IPR024171">
    <property type="entry name" value="SRK-like_kinase"/>
</dbReference>
<comment type="catalytic activity">
    <reaction evidence="13 14">
        <text>L-seryl-[protein] + ATP = O-phospho-L-seryl-[protein] + ADP + H(+)</text>
        <dbReference type="Rhea" id="RHEA:17989"/>
        <dbReference type="Rhea" id="RHEA-COMP:9863"/>
        <dbReference type="Rhea" id="RHEA-COMP:11604"/>
        <dbReference type="ChEBI" id="CHEBI:15378"/>
        <dbReference type="ChEBI" id="CHEBI:29999"/>
        <dbReference type="ChEBI" id="CHEBI:30616"/>
        <dbReference type="ChEBI" id="CHEBI:83421"/>
        <dbReference type="ChEBI" id="CHEBI:456216"/>
        <dbReference type="EC" id="2.7.11.1"/>
    </reaction>
</comment>
<dbReference type="GO" id="GO:0051707">
    <property type="term" value="P:response to other organism"/>
    <property type="evidence" value="ECO:0007669"/>
    <property type="project" value="UniProtKB-ARBA"/>
</dbReference>
<dbReference type="InterPro" id="IPR000858">
    <property type="entry name" value="S_locus_glycoprot_dom"/>
</dbReference>
<dbReference type="STRING" id="4565.A0A3B6CFJ4"/>
<keyword evidence="22" id="KW-1185">Reference proteome</keyword>
<proteinExistence type="inferred from homology"/>
<dbReference type="OMA" id="MANCNTE"/>
<evidence type="ECO:0000256" key="14">
    <source>
        <dbReference type="PIRNR" id="PIRNR000641"/>
    </source>
</evidence>
<feature type="signal peptide" evidence="17">
    <location>
        <begin position="1"/>
        <end position="27"/>
    </location>
</feature>
<dbReference type="InterPro" id="IPR008271">
    <property type="entry name" value="Ser/Thr_kinase_AS"/>
</dbReference>
<dbReference type="InterPro" id="IPR003609">
    <property type="entry name" value="Pan_app"/>
</dbReference>
<reference evidence="21" key="2">
    <citation type="submission" date="2018-10" db="UniProtKB">
        <authorList>
            <consortium name="EnsemblPlants"/>
        </authorList>
    </citation>
    <scope>IDENTIFICATION</scope>
</reference>
<evidence type="ECO:0000256" key="1">
    <source>
        <dbReference type="ARBA" id="ARBA00004479"/>
    </source>
</evidence>
<dbReference type="InterPro" id="IPR011009">
    <property type="entry name" value="Kinase-like_dom_sf"/>
</dbReference>
<dbReference type="OrthoDB" id="267381at2759"/>
<organism evidence="21">
    <name type="scientific">Triticum aestivum</name>
    <name type="common">Wheat</name>
    <dbReference type="NCBI Taxonomy" id="4565"/>
    <lineage>
        <taxon>Eukaryota</taxon>
        <taxon>Viridiplantae</taxon>
        <taxon>Streptophyta</taxon>
        <taxon>Embryophyta</taxon>
        <taxon>Tracheophyta</taxon>
        <taxon>Spermatophyta</taxon>
        <taxon>Magnoliopsida</taxon>
        <taxon>Liliopsida</taxon>
        <taxon>Poales</taxon>
        <taxon>Poaceae</taxon>
        <taxon>BOP clade</taxon>
        <taxon>Pooideae</taxon>
        <taxon>Triticodae</taxon>
        <taxon>Triticeae</taxon>
        <taxon>Triticinae</taxon>
        <taxon>Triticum</taxon>
    </lineage>
</organism>
<comment type="similarity">
    <text evidence="14">Belongs to the protein kinase superfamily. Ser/Thr protein kinase family.</text>
</comment>
<reference evidence="21" key="1">
    <citation type="submission" date="2018-08" db="EMBL/GenBank/DDBJ databases">
        <authorList>
            <person name="Rossello M."/>
        </authorList>
    </citation>
    <scope>NUCLEOTIDE SEQUENCE [LARGE SCALE GENOMIC DNA]</scope>
    <source>
        <strain evidence="21">cv. Chinese Spring</strain>
    </source>
</reference>
<dbReference type="SMR" id="A0A3B6CFJ4"/>
<sequence length="837" mass="91851">MWLKNQPHLHSLLGILVLFILVSTASAANRGSDILDKGRNITDGDTLVSADGSFTLGFFPPGVLAKRYLGIRFSVSEDAICWVANRDRPLTDARGALVISDTGSLFLLDSFGQVVWSSNTTGAASTTLQLHNSGNLVLSDGSANGAAIWQSFDHPSNTLLPSMKIGKNLWTREEWYLTSCASANDPATGKFRYITDGEGVPQNILLDGDKMIYRSGPWNGLRFSGVTEMTSYSDKFAYQLTRSSSEVTYSYVSKAEASFSRLLLTDDGVYQRLVWDPTSRLWKIFFQAPRDICDHYGRCGAFGLCNANAPSTSFCSCVQGFSPTSPVQWKMRDTSNGCRRKMVLDCGNGMSSTTDGFVVIDGVKLPNTHNVSVNASITLEECRARCLANCSCLAYAPLDLKGGGAGTGCIIWTEDLMDLRYVDGGQILYLRSTKSELDGPSVSMFPTGIVIGVSVALIIILVLLAFWVIITRRRHRMQRVLVHNGLRVTGGSDSHSPNPASPMTSVPTIDLHTIIEATGSFSDANKVVEEGFSVVYKGQLPGGTMVAVKRLKQSLLTDKGRQHFSREVEVMSTLTHVNLAKLLYYCREGDEWILVYEWMEKKSLNLYIFGEEGLRSSLSWAQRREIIRGVAIGVEFLHGRGFIHRDLKPANILVSDTWVPKIADFATAKLFIDEQTDLTLVQTRGYVAPEYIGEGALTYKCDVYSFGVVLLETVSGKRRTSNAMFLPDAWELWNQCKSGELLDVAVGGEPEGEVLSGLLRCIQIGLLCVQYLPEHRPSMSEVVAMLNNSSQLPRPLKPTPNSRPGPGAQPGPSRTFLLWLFCSCGRDPTSPGMEATV</sequence>
<evidence type="ECO:0000259" key="19">
    <source>
        <dbReference type="PROSITE" id="PS50927"/>
    </source>
</evidence>
<dbReference type="PIRSF" id="PIRSF000641">
    <property type="entry name" value="SRK"/>
    <property type="match status" value="1"/>
</dbReference>
<dbReference type="SUPFAM" id="SSF51110">
    <property type="entry name" value="alpha-D-mannose-specific plant lectins"/>
    <property type="match status" value="1"/>
</dbReference>
<evidence type="ECO:0000256" key="9">
    <source>
        <dbReference type="ARBA" id="ARBA00023157"/>
    </source>
</evidence>
<feature type="domain" description="Apple" evidence="20">
    <location>
        <begin position="346"/>
        <end position="433"/>
    </location>
</feature>
<evidence type="ECO:0000256" key="10">
    <source>
        <dbReference type="ARBA" id="ARBA00023170"/>
    </source>
</evidence>
<comment type="subcellular location">
    <subcellularLocation>
        <location evidence="1">Membrane</location>
        <topology evidence="1">Single-pass type I membrane protein</topology>
    </subcellularLocation>
</comment>
<feature type="compositionally biased region" description="Pro residues" evidence="15">
    <location>
        <begin position="795"/>
        <end position="809"/>
    </location>
</feature>
<dbReference type="SMART" id="SM00108">
    <property type="entry name" value="B_lectin"/>
    <property type="match status" value="1"/>
</dbReference>
<dbReference type="EC" id="2.7.11.1" evidence="14"/>
<evidence type="ECO:0000313" key="21">
    <source>
        <dbReference type="EnsemblPlants" id="TraesCS2B02G564500.1"/>
    </source>
</evidence>
<feature type="domain" description="Bulb-type lectin" evidence="19">
    <location>
        <begin position="32"/>
        <end position="151"/>
    </location>
</feature>
<dbReference type="GO" id="GO:0005524">
    <property type="term" value="F:ATP binding"/>
    <property type="evidence" value="ECO:0007669"/>
    <property type="project" value="UniProtKB-KW"/>
</dbReference>
<evidence type="ECO:0000259" key="18">
    <source>
        <dbReference type="PROSITE" id="PS50011"/>
    </source>
</evidence>
<evidence type="ECO:0000256" key="8">
    <source>
        <dbReference type="ARBA" id="ARBA00022840"/>
    </source>
</evidence>
<evidence type="ECO:0000256" key="16">
    <source>
        <dbReference type="SAM" id="Phobius"/>
    </source>
</evidence>
<dbReference type="Pfam" id="PF00954">
    <property type="entry name" value="S_locus_glycop"/>
    <property type="match status" value="1"/>
</dbReference>
<evidence type="ECO:0000256" key="12">
    <source>
        <dbReference type="ARBA" id="ARBA00047899"/>
    </source>
</evidence>
<feature type="transmembrane region" description="Helical" evidence="16">
    <location>
        <begin position="444"/>
        <end position="470"/>
    </location>
</feature>
<name>A0A3B6CFJ4_WHEAT</name>
<evidence type="ECO:0000256" key="3">
    <source>
        <dbReference type="ARBA" id="ARBA00022536"/>
    </source>
</evidence>
<dbReference type="SMART" id="SM00473">
    <property type="entry name" value="PAN_AP"/>
    <property type="match status" value="1"/>
</dbReference>
<dbReference type="InterPro" id="IPR036426">
    <property type="entry name" value="Bulb-type_lectin_dom_sf"/>
</dbReference>
<comment type="catalytic activity">
    <reaction evidence="12 14">
        <text>L-threonyl-[protein] + ATP = O-phospho-L-threonyl-[protein] + ADP + H(+)</text>
        <dbReference type="Rhea" id="RHEA:46608"/>
        <dbReference type="Rhea" id="RHEA-COMP:11060"/>
        <dbReference type="Rhea" id="RHEA-COMP:11605"/>
        <dbReference type="ChEBI" id="CHEBI:15378"/>
        <dbReference type="ChEBI" id="CHEBI:30013"/>
        <dbReference type="ChEBI" id="CHEBI:30616"/>
        <dbReference type="ChEBI" id="CHEBI:61977"/>
        <dbReference type="ChEBI" id="CHEBI:456216"/>
        <dbReference type="EC" id="2.7.11.1"/>
    </reaction>
</comment>
<keyword evidence="9" id="KW-1015">Disulfide bond</keyword>
<dbReference type="GO" id="GO:0048544">
    <property type="term" value="P:recognition of pollen"/>
    <property type="evidence" value="ECO:0007669"/>
    <property type="project" value="InterPro"/>
</dbReference>
<keyword evidence="5 17" id="KW-0732">Signal</keyword>
<dbReference type="GO" id="GO:0106310">
    <property type="term" value="F:protein serine kinase activity"/>
    <property type="evidence" value="ECO:0007669"/>
    <property type="project" value="RHEA"/>
</dbReference>
<keyword evidence="16" id="KW-0812">Transmembrane</keyword>
<evidence type="ECO:0000256" key="13">
    <source>
        <dbReference type="ARBA" id="ARBA00048679"/>
    </source>
</evidence>
<evidence type="ECO:0000313" key="22">
    <source>
        <dbReference type="Proteomes" id="UP000019116"/>
    </source>
</evidence>
<dbReference type="AlphaFoldDB" id="A0A3B6CFJ4"/>
<dbReference type="Gramene" id="TraesCS2B02G564500.1">
    <property type="protein sequence ID" value="TraesCS2B02G564500.1"/>
    <property type="gene ID" value="TraesCS2B02G564500"/>
</dbReference>
<evidence type="ECO:0000256" key="15">
    <source>
        <dbReference type="SAM" id="MobiDB-lite"/>
    </source>
</evidence>
<evidence type="ECO:0000256" key="7">
    <source>
        <dbReference type="ARBA" id="ARBA00022777"/>
    </source>
</evidence>
<dbReference type="SUPFAM" id="SSF56112">
    <property type="entry name" value="Protein kinase-like (PK-like)"/>
    <property type="match status" value="1"/>
</dbReference>
<dbReference type="PROSITE" id="PS50948">
    <property type="entry name" value="PAN"/>
    <property type="match status" value="1"/>
</dbReference>
<dbReference type="PANTHER" id="PTHR32444">
    <property type="entry name" value="BULB-TYPE LECTIN DOMAIN-CONTAINING PROTEIN"/>
    <property type="match status" value="1"/>
</dbReference>
<evidence type="ECO:0000256" key="6">
    <source>
        <dbReference type="ARBA" id="ARBA00022741"/>
    </source>
</evidence>
<evidence type="ECO:0000256" key="17">
    <source>
        <dbReference type="SAM" id="SignalP"/>
    </source>
</evidence>
<evidence type="ECO:0000256" key="2">
    <source>
        <dbReference type="ARBA" id="ARBA00022527"/>
    </source>
</evidence>
<keyword evidence="7 14" id="KW-0418">Kinase</keyword>
<evidence type="ECO:0000256" key="4">
    <source>
        <dbReference type="ARBA" id="ARBA00022679"/>
    </source>
</evidence>
<dbReference type="SMART" id="SM00220">
    <property type="entry name" value="S_TKc"/>
    <property type="match status" value="1"/>
</dbReference>
<dbReference type="Gene3D" id="2.90.10.10">
    <property type="entry name" value="Bulb-type lectin domain"/>
    <property type="match status" value="1"/>
</dbReference>
<dbReference type="Gramene" id="TraesCS2B03G1414200.1">
    <property type="protein sequence ID" value="TraesCS2B03G1414200.1.CDS"/>
    <property type="gene ID" value="TraesCS2B03G1414200"/>
</dbReference>
<protein>
    <recommendedName>
        <fullName evidence="14">Receptor-like serine/threonine-protein kinase</fullName>
        <ecNumber evidence="14">2.7.11.1</ecNumber>
    </recommendedName>
</protein>
<dbReference type="EnsemblPlants" id="TraesCS2B02G564500.1">
    <property type="protein sequence ID" value="TraesCS2B02G564500.1"/>
    <property type="gene ID" value="TraesCS2B02G564500"/>
</dbReference>
<dbReference type="PANTHER" id="PTHR32444:SF236">
    <property type="entry name" value="D-MANNOSE BINDING LECTIN FAMILY PROTEIN, EXPRESSED"/>
    <property type="match status" value="1"/>
</dbReference>
<feature type="region of interest" description="Disordered" evidence="15">
    <location>
        <begin position="790"/>
        <end position="810"/>
    </location>
</feature>
<feature type="domain" description="Protein kinase" evidence="18">
    <location>
        <begin position="521"/>
        <end position="792"/>
    </location>
</feature>
<dbReference type="PROSITE" id="PS50927">
    <property type="entry name" value="BULB_LECTIN"/>
    <property type="match status" value="1"/>
</dbReference>
<keyword evidence="2 14" id="KW-0723">Serine/threonine-protein kinase</keyword>
<dbReference type="InterPro" id="IPR000719">
    <property type="entry name" value="Prot_kinase_dom"/>
</dbReference>
<evidence type="ECO:0000256" key="5">
    <source>
        <dbReference type="ARBA" id="ARBA00022729"/>
    </source>
</evidence>
<dbReference type="PROSITE" id="PS00108">
    <property type="entry name" value="PROTEIN_KINASE_ST"/>
    <property type="match status" value="1"/>
</dbReference>
<evidence type="ECO:0000256" key="11">
    <source>
        <dbReference type="ARBA" id="ARBA00023180"/>
    </source>
</evidence>
<evidence type="ECO:0000259" key="20">
    <source>
        <dbReference type="PROSITE" id="PS50948"/>
    </source>
</evidence>
<keyword evidence="11" id="KW-0325">Glycoprotein</keyword>
<keyword evidence="4 14" id="KW-0808">Transferase</keyword>
<dbReference type="Gene3D" id="3.30.200.20">
    <property type="entry name" value="Phosphorylase Kinase, domain 1"/>
    <property type="match status" value="1"/>
</dbReference>
<dbReference type="Pfam" id="PF01453">
    <property type="entry name" value="B_lectin"/>
    <property type="match status" value="1"/>
</dbReference>
<keyword evidence="6 14" id="KW-0547">Nucleotide-binding</keyword>
<dbReference type="GO" id="GO:0004674">
    <property type="term" value="F:protein serine/threonine kinase activity"/>
    <property type="evidence" value="ECO:0007669"/>
    <property type="project" value="UniProtKB-KW"/>
</dbReference>
<dbReference type="PROSITE" id="PS50011">
    <property type="entry name" value="PROTEIN_KINASE_DOM"/>
    <property type="match status" value="1"/>
</dbReference>
<keyword evidence="16" id="KW-0472">Membrane</keyword>
<accession>A0A3B6CFJ4</accession>